<keyword evidence="6" id="KW-1185">Reference proteome</keyword>
<dbReference type="GO" id="GO:0047736">
    <property type="term" value="F:cellobiose epimerase activity"/>
    <property type="evidence" value="ECO:0007669"/>
    <property type="project" value="UniProtKB-UniRule"/>
</dbReference>
<dbReference type="Gene3D" id="1.50.10.10">
    <property type="match status" value="1"/>
</dbReference>
<dbReference type="SUPFAM" id="SSF48208">
    <property type="entry name" value="Six-hairpin glycosidases"/>
    <property type="match status" value="1"/>
</dbReference>
<gene>
    <name evidence="5" type="ORF">ELD05_01485</name>
</gene>
<evidence type="ECO:0000313" key="5">
    <source>
        <dbReference type="EMBL" id="AZT89455.1"/>
    </source>
</evidence>
<comment type="similarity">
    <text evidence="4">Belongs to the cellobiose 2-epimerase family.</text>
</comment>
<comment type="catalytic activity">
    <reaction evidence="1 4">
        <text>D-cellobiose = beta-D-glucosyl-(1-&gt;4)-D-mannopyranose</text>
        <dbReference type="Rhea" id="RHEA:23384"/>
        <dbReference type="ChEBI" id="CHEBI:17057"/>
        <dbReference type="ChEBI" id="CHEBI:47931"/>
        <dbReference type="EC" id="5.1.3.11"/>
    </reaction>
</comment>
<dbReference type="InterPro" id="IPR008928">
    <property type="entry name" value="6-hairpin_glycosidase_sf"/>
</dbReference>
<dbReference type="Proteomes" id="UP000282930">
    <property type="component" value="Chromosome"/>
</dbReference>
<sequence length="390" mass="46533">MDITRFKEDLKAHLEEKIIPFWQSLKDDEFGGYYGYMDFNLNIHRKAQKGCILNSRILWFFSACYNVLKNEKCKELAFHAFEFLKNKFWDKEYEGLFWNVSHKGVPVDVTKHVYVQAFGIYGLSEYYEASGDEEALHLAKRLFEILETKCKRENGYTEQFERNWQEKENRFLSENGVIASKTMNTHLHVLESYTNLYRVLRTKDVYEALEWIVRLFVDKIYKKGTGHFKVFCDDNWNELIKAVSYGHDIEASWLLDEAAKYLKDEELKEEVEKLTLEVAQVTLKEAFDGQSLINEKVEDRVDRSKIWWVEAETVVGFFNAYQKTKEEKYLDAAIKTWEFIKEHLVDRRKNSEWLWKVNEDLEAADMPIVEQWKCPYHNGRMCLEIIKRVD</sequence>
<protein>
    <recommendedName>
        <fullName evidence="4">Cellobiose 2-epimerase</fullName>
        <shortName evidence="4">CE</shortName>
        <ecNumber evidence="4">5.1.3.11</ecNumber>
    </recommendedName>
</protein>
<proteinExistence type="inferred from homology"/>
<dbReference type="EC" id="5.1.3.11" evidence="4"/>
<dbReference type="KEGG" id="ccha:ELD05_01485"/>
<organism evidence="5 6">
    <name type="scientific">Caldicellulosiruptor changbaiensis</name>
    <dbReference type="NCBI Taxonomy" id="1222016"/>
    <lineage>
        <taxon>Bacteria</taxon>
        <taxon>Bacillati</taxon>
        <taxon>Bacillota</taxon>
        <taxon>Bacillota incertae sedis</taxon>
        <taxon>Caldicellulosiruptorales</taxon>
        <taxon>Caldicellulosiruptoraceae</taxon>
        <taxon>Caldicellulosiruptor</taxon>
    </lineage>
</organism>
<dbReference type="Pfam" id="PF07221">
    <property type="entry name" value="GlcNAc_2-epim"/>
    <property type="match status" value="1"/>
</dbReference>
<keyword evidence="3 4" id="KW-0413">Isomerase</keyword>
<dbReference type="EMBL" id="CP034791">
    <property type="protein sequence ID" value="AZT89455.1"/>
    <property type="molecule type" value="Genomic_DNA"/>
</dbReference>
<evidence type="ECO:0000256" key="1">
    <source>
        <dbReference type="ARBA" id="ARBA00001470"/>
    </source>
</evidence>
<dbReference type="RefSeq" id="WP_127351080.1">
    <property type="nucleotide sequence ID" value="NZ_CP034791.1"/>
</dbReference>
<evidence type="ECO:0000256" key="3">
    <source>
        <dbReference type="ARBA" id="ARBA00023235"/>
    </source>
</evidence>
<comment type="function">
    <text evidence="4">Catalyzes the reversible epimerization of cellobiose to 4-O-beta-D-glucopyranosyl-D-mannose (Glc-Man).</text>
</comment>
<comment type="similarity">
    <text evidence="2">Belongs to the N-acylglucosamine 2-epimerase family.</text>
</comment>
<evidence type="ECO:0000256" key="2">
    <source>
        <dbReference type="ARBA" id="ARBA00008558"/>
    </source>
</evidence>
<evidence type="ECO:0000256" key="4">
    <source>
        <dbReference type="HAMAP-Rule" id="MF_00929"/>
    </source>
</evidence>
<dbReference type="GO" id="GO:0005975">
    <property type="term" value="P:carbohydrate metabolic process"/>
    <property type="evidence" value="ECO:0007669"/>
    <property type="project" value="InterPro"/>
</dbReference>
<accession>A0A3T0D2M8</accession>
<evidence type="ECO:0000313" key="6">
    <source>
        <dbReference type="Proteomes" id="UP000282930"/>
    </source>
</evidence>
<dbReference type="InterPro" id="IPR010819">
    <property type="entry name" value="AGE/CE"/>
</dbReference>
<dbReference type="InterPro" id="IPR028584">
    <property type="entry name" value="Cellobiose_2_epim"/>
</dbReference>
<dbReference type="PANTHER" id="PTHR15108">
    <property type="entry name" value="N-ACYLGLUCOSAMINE-2-EPIMERASE"/>
    <property type="match status" value="1"/>
</dbReference>
<dbReference type="InterPro" id="IPR012341">
    <property type="entry name" value="6hp_glycosidase-like_sf"/>
</dbReference>
<name>A0A3T0D2M8_9FIRM</name>
<dbReference type="HAMAP" id="MF_00929">
    <property type="entry name" value="Cellobiose_2_epim"/>
    <property type="match status" value="1"/>
</dbReference>
<dbReference type="AlphaFoldDB" id="A0A3T0D2M8"/>
<reference evidence="5 6" key="1">
    <citation type="submission" date="2018-12" db="EMBL/GenBank/DDBJ databases">
        <title>Genome sequence from the cellulolytic species, Caldicellulosiruptor changbaiensis.</title>
        <authorList>
            <person name="Blumer-Schuette S.E."/>
            <person name="Mendoza C."/>
        </authorList>
    </citation>
    <scope>NUCLEOTIDE SEQUENCE [LARGE SCALE GENOMIC DNA]</scope>
    <source>
        <strain evidence="5 6">CBS-Z</strain>
    </source>
</reference>